<evidence type="ECO:0000313" key="5">
    <source>
        <dbReference type="Proteomes" id="UP001597402"/>
    </source>
</evidence>
<evidence type="ECO:0000256" key="2">
    <source>
        <dbReference type="SAM" id="SignalP"/>
    </source>
</evidence>
<dbReference type="PROSITE" id="PS51257">
    <property type="entry name" value="PROKAR_LIPOPROTEIN"/>
    <property type="match status" value="1"/>
</dbReference>
<dbReference type="RefSeq" id="WP_376870311.1">
    <property type="nucleotide sequence ID" value="NZ_JBHUHP010000001.1"/>
</dbReference>
<keyword evidence="5" id="KW-1185">Reference proteome</keyword>
<proteinExistence type="predicted"/>
<dbReference type="PANTHER" id="PTHR36933">
    <property type="entry name" value="SLL0788 PROTEIN"/>
    <property type="match status" value="1"/>
</dbReference>
<feature type="signal peptide" evidence="2">
    <location>
        <begin position="1"/>
        <end position="24"/>
    </location>
</feature>
<evidence type="ECO:0000259" key="3">
    <source>
        <dbReference type="Pfam" id="PF03713"/>
    </source>
</evidence>
<dbReference type="EMBL" id="JBHUHP010000001">
    <property type="protein sequence ID" value="MFD2089989.1"/>
    <property type="molecule type" value="Genomic_DNA"/>
</dbReference>
<accession>A0ABW4X631</accession>
<dbReference type="InterPro" id="IPR012347">
    <property type="entry name" value="Ferritin-like"/>
</dbReference>
<sequence length="216" mass="22710">MSPTTRRPSHLVAAVVTAGTLALAGCSSGTNHGDSTSMSTSMSSTSSPSVPESSATEVNAADVSFAQGMIPHHRQAMDMSRLAESRAQDPRVIDLAGRIEAAQGPEIEVLTGWLEEWDQEPAADHGGHGGGDMAGGDAMGTMSEADMDALAGASGAEFDRRFLQQMIEHHSGAVRMAEAEIDDGRFAAAVQLAETIRRTQSDEIAEMERLLADLDD</sequence>
<dbReference type="Proteomes" id="UP001597402">
    <property type="component" value="Unassembled WGS sequence"/>
</dbReference>
<comment type="caution">
    <text evidence="4">The sequence shown here is derived from an EMBL/GenBank/DDBJ whole genome shotgun (WGS) entry which is preliminary data.</text>
</comment>
<organism evidence="4 5">
    <name type="scientific">Blastococcus deserti</name>
    <dbReference type="NCBI Taxonomy" id="2259033"/>
    <lineage>
        <taxon>Bacteria</taxon>
        <taxon>Bacillati</taxon>
        <taxon>Actinomycetota</taxon>
        <taxon>Actinomycetes</taxon>
        <taxon>Geodermatophilales</taxon>
        <taxon>Geodermatophilaceae</taxon>
        <taxon>Blastococcus</taxon>
    </lineage>
</organism>
<feature type="chain" id="PRO_5046519323" evidence="2">
    <location>
        <begin position="25"/>
        <end position="216"/>
    </location>
</feature>
<feature type="domain" description="DUF305" evidence="3">
    <location>
        <begin position="62"/>
        <end position="211"/>
    </location>
</feature>
<dbReference type="Gene3D" id="1.20.1260.10">
    <property type="match status" value="1"/>
</dbReference>
<keyword evidence="2" id="KW-0732">Signal</keyword>
<name>A0ABW4X631_9ACTN</name>
<feature type="compositionally biased region" description="Gly residues" evidence="1">
    <location>
        <begin position="128"/>
        <end position="138"/>
    </location>
</feature>
<gene>
    <name evidence="4" type="ORF">ACFSHS_00220</name>
</gene>
<dbReference type="InterPro" id="IPR005183">
    <property type="entry name" value="DUF305_CopM-like"/>
</dbReference>
<feature type="compositionally biased region" description="Low complexity" evidence="1">
    <location>
        <begin position="35"/>
        <end position="57"/>
    </location>
</feature>
<feature type="region of interest" description="Disordered" evidence="1">
    <location>
        <begin position="120"/>
        <end position="140"/>
    </location>
</feature>
<dbReference type="Pfam" id="PF03713">
    <property type="entry name" value="DUF305"/>
    <property type="match status" value="1"/>
</dbReference>
<evidence type="ECO:0000313" key="4">
    <source>
        <dbReference type="EMBL" id="MFD2089989.1"/>
    </source>
</evidence>
<evidence type="ECO:0000256" key="1">
    <source>
        <dbReference type="SAM" id="MobiDB-lite"/>
    </source>
</evidence>
<feature type="region of interest" description="Disordered" evidence="1">
    <location>
        <begin position="28"/>
        <end position="57"/>
    </location>
</feature>
<reference evidence="5" key="1">
    <citation type="journal article" date="2019" name="Int. J. Syst. Evol. Microbiol.">
        <title>The Global Catalogue of Microorganisms (GCM) 10K type strain sequencing project: providing services to taxonomists for standard genome sequencing and annotation.</title>
        <authorList>
            <consortium name="The Broad Institute Genomics Platform"/>
            <consortium name="The Broad Institute Genome Sequencing Center for Infectious Disease"/>
            <person name="Wu L."/>
            <person name="Ma J."/>
        </authorList>
    </citation>
    <scope>NUCLEOTIDE SEQUENCE [LARGE SCALE GENOMIC DNA]</scope>
    <source>
        <strain evidence="5">JCM 3338</strain>
    </source>
</reference>
<protein>
    <submittedName>
        <fullName evidence="4">DUF305 domain-containing protein</fullName>
    </submittedName>
</protein>
<dbReference type="PANTHER" id="PTHR36933:SF1">
    <property type="entry name" value="SLL0788 PROTEIN"/>
    <property type="match status" value="1"/>
</dbReference>